<dbReference type="Proteomes" id="UP000748025">
    <property type="component" value="Unassembled WGS sequence"/>
</dbReference>
<keyword evidence="4" id="KW-0067">ATP-binding</keyword>
<dbReference type="InterPro" id="IPR001048">
    <property type="entry name" value="Asp/Glu/Uridylate_kinase"/>
</dbReference>
<keyword evidence="1" id="KW-0808">Transferase</keyword>
<evidence type="ECO:0000313" key="8">
    <source>
        <dbReference type="Proteomes" id="UP000748025"/>
    </source>
</evidence>
<feature type="compositionally biased region" description="Low complexity" evidence="5">
    <location>
        <begin position="103"/>
        <end position="114"/>
    </location>
</feature>
<dbReference type="GO" id="GO:1901607">
    <property type="term" value="P:alpha-amino acid biosynthetic process"/>
    <property type="evidence" value="ECO:0007669"/>
    <property type="project" value="UniProtKB-ARBA"/>
</dbReference>
<name>A0A9P7NG83_9HYPO</name>
<comment type="caution">
    <text evidence="7">The sequence shown here is derived from an EMBL/GenBank/DDBJ whole genome shotgun (WGS) entry which is preliminary data.</text>
</comment>
<dbReference type="Gene3D" id="3.40.1160.10">
    <property type="entry name" value="Acetylglutamate kinase-like"/>
    <property type="match status" value="1"/>
</dbReference>
<dbReference type="AlphaFoldDB" id="A0A9P7NG83"/>
<feature type="region of interest" description="Disordered" evidence="5">
    <location>
        <begin position="100"/>
        <end position="127"/>
    </location>
</feature>
<evidence type="ECO:0000259" key="6">
    <source>
        <dbReference type="Pfam" id="PF00696"/>
    </source>
</evidence>
<dbReference type="InterPro" id="IPR036393">
    <property type="entry name" value="AceGlu_kinase-like_sf"/>
</dbReference>
<evidence type="ECO:0000256" key="2">
    <source>
        <dbReference type="ARBA" id="ARBA00022741"/>
    </source>
</evidence>
<dbReference type="PANTHER" id="PTHR43654">
    <property type="entry name" value="GLUTAMATE 5-KINASE"/>
    <property type="match status" value="1"/>
</dbReference>
<sequence length="346" mass="37771">MATVVVKLGGAAITDKATPDSLSASLDTLVDKIALVYQTRLRPHGKKLVLIHGAGSFGHPPAKKFRVKTGWLTTRDPTAAAATEQCQCAREVDVHVDGEAEHQGQLMQQQQQQQKQREEEQEEQERDRVKFGMALTRQRVLQLHHHVLQRLQDRVQLPVLSVSTYDTVETSHGQLTSDSSARLVSRVHKLLAHGFIPLLLGDAVLDLAWGSTILSGDALMHTLATELHRVHRCVFVTDVAGIYTRDPKHFDDATLIPELRCGSGPDPGLPHDGDVSASLVDDVTGSMGSKWQWVKRIMADAPQVRCVIICRAADADDALALSGDDGVDGGDGGCGDDTRRWTSIVR</sequence>
<evidence type="ECO:0000256" key="3">
    <source>
        <dbReference type="ARBA" id="ARBA00022777"/>
    </source>
</evidence>
<dbReference type="PANTHER" id="PTHR43654:SF1">
    <property type="entry name" value="ISOPENTENYL PHOSPHATE KINASE"/>
    <property type="match status" value="1"/>
</dbReference>
<dbReference type="OrthoDB" id="1934954at2759"/>
<dbReference type="GO" id="GO:0102043">
    <property type="term" value="F:isopentenyl phosphate kinase activity"/>
    <property type="evidence" value="ECO:0007669"/>
    <property type="project" value="TreeGrafter"/>
</dbReference>
<evidence type="ECO:0000313" key="7">
    <source>
        <dbReference type="EMBL" id="KAG6015126.1"/>
    </source>
</evidence>
<accession>A0A9P7NG83</accession>
<evidence type="ECO:0000256" key="5">
    <source>
        <dbReference type="SAM" id="MobiDB-lite"/>
    </source>
</evidence>
<gene>
    <name evidence="7" type="ORF">E4U43_005721</name>
</gene>
<dbReference type="GO" id="GO:0016114">
    <property type="term" value="P:terpenoid biosynthetic process"/>
    <property type="evidence" value="ECO:0007669"/>
    <property type="project" value="TreeGrafter"/>
</dbReference>
<protein>
    <recommendedName>
        <fullName evidence="6">Aspartate/glutamate/uridylate kinase domain-containing protein</fullName>
    </recommendedName>
</protein>
<dbReference type="SUPFAM" id="SSF53633">
    <property type="entry name" value="Carbamate kinase-like"/>
    <property type="match status" value="1"/>
</dbReference>
<dbReference type="GO" id="GO:0005829">
    <property type="term" value="C:cytosol"/>
    <property type="evidence" value="ECO:0007669"/>
    <property type="project" value="TreeGrafter"/>
</dbReference>
<evidence type="ECO:0000256" key="1">
    <source>
        <dbReference type="ARBA" id="ARBA00022679"/>
    </source>
</evidence>
<keyword evidence="2" id="KW-0547">Nucleotide-binding</keyword>
<dbReference type="GO" id="GO:0016301">
    <property type="term" value="F:kinase activity"/>
    <property type="evidence" value="ECO:0007669"/>
    <property type="project" value="UniProtKB-KW"/>
</dbReference>
<evidence type="ECO:0000256" key="4">
    <source>
        <dbReference type="ARBA" id="ARBA00022840"/>
    </source>
</evidence>
<keyword evidence="8" id="KW-1185">Reference proteome</keyword>
<feature type="domain" description="Aspartate/glutamate/uridylate kinase" evidence="6">
    <location>
        <begin position="3"/>
        <end position="279"/>
    </location>
</feature>
<dbReference type="GO" id="GO:0005524">
    <property type="term" value="F:ATP binding"/>
    <property type="evidence" value="ECO:0007669"/>
    <property type="project" value="UniProtKB-KW"/>
</dbReference>
<reference evidence="7" key="1">
    <citation type="journal article" date="2020" name="bioRxiv">
        <title>Whole genome comparisons of ergot fungi reveals the divergence and evolution of species within the genus Claviceps are the result of varying mechanisms driving genome evolution and host range expansion.</title>
        <authorList>
            <person name="Wyka S.A."/>
            <person name="Mondo S.J."/>
            <person name="Liu M."/>
            <person name="Dettman J."/>
            <person name="Nalam V."/>
            <person name="Broders K.D."/>
        </authorList>
    </citation>
    <scope>NUCLEOTIDE SEQUENCE</scope>
    <source>
        <strain evidence="7">CCC 602</strain>
    </source>
</reference>
<dbReference type="EMBL" id="SRPW01000380">
    <property type="protein sequence ID" value="KAG6015126.1"/>
    <property type="molecule type" value="Genomic_DNA"/>
</dbReference>
<dbReference type="Pfam" id="PF00696">
    <property type="entry name" value="AA_kinase"/>
    <property type="match status" value="1"/>
</dbReference>
<keyword evidence="3" id="KW-0418">Kinase</keyword>
<organism evidence="7 8">
    <name type="scientific">Claviceps pusilla</name>
    <dbReference type="NCBI Taxonomy" id="123648"/>
    <lineage>
        <taxon>Eukaryota</taxon>
        <taxon>Fungi</taxon>
        <taxon>Dikarya</taxon>
        <taxon>Ascomycota</taxon>
        <taxon>Pezizomycotina</taxon>
        <taxon>Sordariomycetes</taxon>
        <taxon>Hypocreomycetidae</taxon>
        <taxon>Hypocreales</taxon>
        <taxon>Clavicipitaceae</taxon>
        <taxon>Claviceps</taxon>
    </lineage>
</organism>
<proteinExistence type="predicted"/>